<dbReference type="PATRIC" id="fig|1036673.3.peg.4583"/>
<reference evidence="3 4" key="2">
    <citation type="journal article" date="2013" name="Genome Announc.">
        <title>Genome Sequence of Growth-Improving Paenibacillus mucilaginosus Strain KNP414.</title>
        <authorList>
            <person name="Lu J.J."/>
            <person name="Wang J.F."/>
            <person name="Hu X.F."/>
        </authorList>
    </citation>
    <scope>NUCLEOTIDE SEQUENCE [LARGE SCALE GENOMIC DNA]</scope>
    <source>
        <strain evidence="3 4">KNP414</strain>
    </source>
</reference>
<dbReference type="RefSeq" id="WP_013918645.1">
    <property type="nucleotide sequence ID" value="NC_015690.1"/>
</dbReference>
<feature type="signal peptide" evidence="1">
    <location>
        <begin position="1"/>
        <end position="29"/>
    </location>
</feature>
<feature type="chain" id="PRO_5003370771" description="SnoaL-like domain-containing protein" evidence="1">
    <location>
        <begin position="30"/>
        <end position="194"/>
    </location>
</feature>
<keyword evidence="1" id="KW-0732">Signal</keyword>
<dbReference type="AlphaFoldDB" id="F8FLC4"/>
<accession>F8FLC4</accession>
<name>F8FLC4_PAEMK</name>
<dbReference type="SUPFAM" id="SSF54427">
    <property type="entry name" value="NTF2-like"/>
    <property type="match status" value="1"/>
</dbReference>
<reference evidence="4" key="1">
    <citation type="submission" date="2011-06" db="EMBL/GenBank/DDBJ databases">
        <title>Complete genome sequence of Paenibacillus mucilaginosus KNP414.</title>
        <authorList>
            <person name="Wang J."/>
            <person name="Hu S."/>
            <person name="Hu X."/>
            <person name="Zhang B."/>
            <person name="Dong D."/>
            <person name="Zhang S."/>
            <person name="Zhao K."/>
            <person name="Wu D."/>
        </authorList>
    </citation>
    <scope>NUCLEOTIDE SEQUENCE [LARGE SCALE GENOMIC DNA]</scope>
    <source>
        <strain evidence="4">KNP414</strain>
    </source>
</reference>
<dbReference type="Proteomes" id="UP000006620">
    <property type="component" value="Chromosome"/>
</dbReference>
<dbReference type="Pfam" id="PF13577">
    <property type="entry name" value="SnoaL_4"/>
    <property type="match status" value="1"/>
</dbReference>
<evidence type="ECO:0000259" key="2">
    <source>
        <dbReference type="Pfam" id="PF13577"/>
    </source>
</evidence>
<sequence>MKKAGSFKKISLSAIAALLILVSSGYAYAAVSANDRAEGEHSAAARNTAEANRIIDAANQLFIQTDERNWPQVKLSFAEKVLFDMSSAGGGEPAMVTPRHIVDGWEAGLAPLKAIHHQIGNYRVDVRGNEADLFCYGIAYHYLPNESGKNTRTFVGSYNLHFIKVSDSWKIDKFKFNLKFIDGNAELGVEKPAQ</sequence>
<feature type="domain" description="SnoaL-like" evidence="2">
    <location>
        <begin position="53"/>
        <end position="174"/>
    </location>
</feature>
<protein>
    <recommendedName>
        <fullName evidence="2">SnoaL-like domain-containing protein</fullName>
    </recommendedName>
</protein>
<evidence type="ECO:0000313" key="4">
    <source>
        <dbReference type="Proteomes" id="UP000006620"/>
    </source>
</evidence>
<dbReference type="HOGENOM" id="CLU_106738_10_3_9"/>
<gene>
    <name evidence="3" type="ordered locus">KNP414_04967</name>
</gene>
<dbReference type="KEGG" id="pms:KNP414_04967"/>
<dbReference type="InterPro" id="IPR037401">
    <property type="entry name" value="SnoaL-like"/>
</dbReference>
<dbReference type="Gene3D" id="3.10.450.50">
    <property type="match status" value="1"/>
</dbReference>
<evidence type="ECO:0000313" key="3">
    <source>
        <dbReference type="EMBL" id="AEI43492.1"/>
    </source>
</evidence>
<dbReference type="EMBL" id="CP002869">
    <property type="protein sequence ID" value="AEI43492.1"/>
    <property type="molecule type" value="Genomic_DNA"/>
</dbReference>
<dbReference type="InterPro" id="IPR032710">
    <property type="entry name" value="NTF2-like_dom_sf"/>
</dbReference>
<organism evidence="3 4">
    <name type="scientific">Paenibacillus mucilaginosus (strain KNP414)</name>
    <dbReference type="NCBI Taxonomy" id="1036673"/>
    <lineage>
        <taxon>Bacteria</taxon>
        <taxon>Bacillati</taxon>
        <taxon>Bacillota</taxon>
        <taxon>Bacilli</taxon>
        <taxon>Bacillales</taxon>
        <taxon>Paenibacillaceae</taxon>
        <taxon>Paenibacillus</taxon>
    </lineage>
</organism>
<proteinExistence type="predicted"/>
<evidence type="ECO:0000256" key="1">
    <source>
        <dbReference type="SAM" id="SignalP"/>
    </source>
</evidence>